<sequence length="281" mass="30578">TPRQHPPDPSQSLPVPPSPSQYHPPHFPAHSGPVYALVSTERHLLSASDGEIKAWPWAELGKKVGAPSSKLGKLGAPFLPTPPPNFFFSDRTIRVVGRSGPAARPTGDSPPPPKPLGPSQKFRLNFSQFGQPLKNFNIPQKPLKTPKKYFFHPPPPPRSSLEVPEINSLQLNTRDNSVVLAGGDGAVRVMDLETGAFTLDLRGHRDYVHCLALRDQLPQCLSGGEDGTVRLWGEAPPRTRPGTRPAPPRDTPRPALTPPFFPSLPPRSPHRLPGPINRGAQ</sequence>
<dbReference type="PANTHER" id="PTHR44411:SF1">
    <property type="entry name" value="THO COMPLEX SUBUNIT 6 HOMOLOG"/>
    <property type="match status" value="1"/>
</dbReference>
<organism evidence="5 6">
    <name type="scientific">Accipiter nisus</name>
    <name type="common">Eurasian sparrowhawk</name>
    <dbReference type="NCBI Taxonomy" id="211598"/>
    <lineage>
        <taxon>Eukaryota</taxon>
        <taxon>Metazoa</taxon>
        <taxon>Chordata</taxon>
        <taxon>Craniata</taxon>
        <taxon>Vertebrata</taxon>
        <taxon>Euteleostomi</taxon>
        <taxon>Archelosauria</taxon>
        <taxon>Archosauria</taxon>
        <taxon>Dinosauria</taxon>
        <taxon>Saurischia</taxon>
        <taxon>Theropoda</taxon>
        <taxon>Coelurosauria</taxon>
        <taxon>Aves</taxon>
        <taxon>Neognathae</taxon>
        <taxon>Neoaves</taxon>
        <taxon>Telluraves</taxon>
        <taxon>Accipitrimorphae</taxon>
        <taxon>Accipitriformes</taxon>
        <taxon>Accipitridae</taxon>
        <taxon>Accipitrinae</taxon>
        <taxon>Accipiter</taxon>
    </lineage>
</organism>
<keyword evidence="6" id="KW-1185">Reference proteome</keyword>
<dbReference type="Proteomes" id="UP000694541">
    <property type="component" value="Unplaced"/>
</dbReference>
<dbReference type="InterPro" id="IPR042626">
    <property type="entry name" value="THOC6"/>
</dbReference>
<feature type="region of interest" description="Disordered" evidence="4">
    <location>
        <begin position="1"/>
        <end position="32"/>
    </location>
</feature>
<feature type="region of interest" description="Disordered" evidence="4">
    <location>
        <begin position="228"/>
        <end position="281"/>
    </location>
</feature>
<dbReference type="GO" id="GO:0006406">
    <property type="term" value="P:mRNA export from nucleus"/>
    <property type="evidence" value="ECO:0007669"/>
    <property type="project" value="TreeGrafter"/>
</dbReference>
<dbReference type="PROSITE" id="PS50294">
    <property type="entry name" value="WD_REPEATS_REGION"/>
    <property type="match status" value="1"/>
</dbReference>
<dbReference type="GO" id="GO:0000347">
    <property type="term" value="C:THO complex"/>
    <property type="evidence" value="ECO:0007669"/>
    <property type="project" value="TreeGrafter"/>
</dbReference>
<dbReference type="Gene3D" id="2.130.10.10">
    <property type="entry name" value="YVTN repeat-like/Quinoprotein amine dehydrogenase"/>
    <property type="match status" value="1"/>
</dbReference>
<dbReference type="PANTHER" id="PTHR44411">
    <property type="entry name" value="THO COMPLEX SUBUNIT 6 HOMOLOG"/>
    <property type="match status" value="1"/>
</dbReference>
<dbReference type="AlphaFoldDB" id="A0A8B9NEJ9"/>
<proteinExistence type="inferred from homology"/>
<reference evidence="5" key="1">
    <citation type="submission" date="2025-08" db="UniProtKB">
        <authorList>
            <consortium name="Ensembl"/>
        </authorList>
    </citation>
    <scope>IDENTIFICATION</scope>
</reference>
<evidence type="ECO:0000256" key="1">
    <source>
        <dbReference type="ARBA" id="ARBA00009728"/>
    </source>
</evidence>
<dbReference type="GO" id="GO:0000346">
    <property type="term" value="C:transcription export complex"/>
    <property type="evidence" value="ECO:0007669"/>
    <property type="project" value="TreeGrafter"/>
</dbReference>
<evidence type="ECO:0000313" key="5">
    <source>
        <dbReference type="Ensembl" id="ENSANIP00000020812.1"/>
    </source>
</evidence>
<dbReference type="SUPFAM" id="SSF50978">
    <property type="entry name" value="WD40 repeat-like"/>
    <property type="match status" value="1"/>
</dbReference>
<dbReference type="Pfam" id="PF00400">
    <property type="entry name" value="WD40"/>
    <property type="match status" value="2"/>
</dbReference>
<evidence type="ECO:0000256" key="3">
    <source>
        <dbReference type="PROSITE-ProRule" id="PRU00221"/>
    </source>
</evidence>
<dbReference type="SMART" id="SM00320">
    <property type="entry name" value="WD40"/>
    <property type="match status" value="3"/>
</dbReference>
<comment type="similarity">
    <text evidence="1">Belongs to the WD repeat THOC6 family.</text>
</comment>
<protein>
    <submittedName>
        <fullName evidence="5">Uncharacterized protein</fullName>
    </submittedName>
</protein>
<dbReference type="InterPro" id="IPR015943">
    <property type="entry name" value="WD40/YVTN_repeat-like_dom_sf"/>
</dbReference>
<feature type="compositionally biased region" description="Pro residues" evidence="4">
    <location>
        <begin position="244"/>
        <end position="267"/>
    </location>
</feature>
<evidence type="ECO:0000313" key="6">
    <source>
        <dbReference type="Proteomes" id="UP000694541"/>
    </source>
</evidence>
<dbReference type="PROSITE" id="PS50082">
    <property type="entry name" value="WD_REPEATS_2"/>
    <property type="match status" value="1"/>
</dbReference>
<reference evidence="5" key="2">
    <citation type="submission" date="2025-09" db="UniProtKB">
        <authorList>
            <consortium name="Ensembl"/>
        </authorList>
    </citation>
    <scope>IDENTIFICATION</scope>
</reference>
<feature type="region of interest" description="Disordered" evidence="4">
    <location>
        <begin position="98"/>
        <end position="120"/>
    </location>
</feature>
<name>A0A8B9NEJ9_9AVES</name>
<dbReference type="InterPro" id="IPR036322">
    <property type="entry name" value="WD40_repeat_dom_sf"/>
</dbReference>
<evidence type="ECO:0000256" key="2">
    <source>
        <dbReference type="ARBA" id="ARBA00022574"/>
    </source>
</evidence>
<dbReference type="Ensembl" id="ENSANIT00000021501.1">
    <property type="protein sequence ID" value="ENSANIP00000020812.1"/>
    <property type="gene ID" value="ENSANIG00000014160.1"/>
</dbReference>
<evidence type="ECO:0000256" key="4">
    <source>
        <dbReference type="SAM" id="MobiDB-lite"/>
    </source>
</evidence>
<keyword evidence="2 3" id="KW-0853">WD repeat</keyword>
<accession>A0A8B9NEJ9</accession>
<feature type="repeat" description="WD" evidence="3">
    <location>
        <begin position="201"/>
        <end position="232"/>
    </location>
</feature>
<dbReference type="InterPro" id="IPR001680">
    <property type="entry name" value="WD40_rpt"/>
</dbReference>